<protein>
    <submittedName>
        <fullName evidence="2">Uncharacterized protein</fullName>
    </submittedName>
</protein>
<evidence type="ECO:0000313" key="2">
    <source>
        <dbReference type="EMBL" id="KAI9632351.1"/>
    </source>
</evidence>
<dbReference type="Proteomes" id="UP001164286">
    <property type="component" value="Unassembled WGS sequence"/>
</dbReference>
<dbReference type="AlphaFoldDB" id="A0AA38H499"/>
<proteinExistence type="predicted"/>
<feature type="compositionally biased region" description="Pro residues" evidence="1">
    <location>
        <begin position="28"/>
        <end position="46"/>
    </location>
</feature>
<sequence>MASFRFGQVRQAGITGLESRKKNTWLGPSPPKPPSSPPHSCLPPTCPDLSPIHSKSPTAKVPVVASGRFSGAIIASLQRVSGILPVERRKNIGAEAPRATHPQSNWLSSPSASSARAPPTDPACRAQSPAPTMLHQLTCC</sequence>
<gene>
    <name evidence="2" type="ORF">MKK02DRAFT_30187</name>
</gene>
<accession>A0AA38H499</accession>
<organism evidence="2 3">
    <name type="scientific">Dioszegia hungarica</name>
    <dbReference type="NCBI Taxonomy" id="4972"/>
    <lineage>
        <taxon>Eukaryota</taxon>
        <taxon>Fungi</taxon>
        <taxon>Dikarya</taxon>
        <taxon>Basidiomycota</taxon>
        <taxon>Agaricomycotina</taxon>
        <taxon>Tremellomycetes</taxon>
        <taxon>Tremellales</taxon>
        <taxon>Bulleribasidiaceae</taxon>
        <taxon>Dioszegia</taxon>
    </lineage>
</organism>
<dbReference type="GeneID" id="77727199"/>
<comment type="caution">
    <text evidence="2">The sequence shown here is derived from an EMBL/GenBank/DDBJ whole genome shotgun (WGS) entry which is preliminary data.</text>
</comment>
<feature type="compositionally biased region" description="Low complexity" evidence="1">
    <location>
        <begin position="108"/>
        <end position="118"/>
    </location>
</feature>
<dbReference type="EMBL" id="JAKWFO010000014">
    <property type="protein sequence ID" value="KAI9632351.1"/>
    <property type="molecule type" value="Genomic_DNA"/>
</dbReference>
<feature type="region of interest" description="Disordered" evidence="1">
    <location>
        <begin position="1"/>
        <end position="60"/>
    </location>
</feature>
<evidence type="ECO:0000256" key="1">
    <source>
        <dbReference type="SAM" id="MobiDB-lite"/>
    </source>
</evidence>
<dbReference type="RefSeq" id="XP_052942128.1">
    <property type="nucleotide sequence ID" value="XM_053087994.1"/>
</dbReference>
<keyword evidence="3" id="KW-1185">Reference proteome</keyword>
<evidence type="ECO:0000313" key="3">
    <source>
        <dbReference type="Proteomes" id="UP001164286"/>
    </source>
</evidence>
<name>A0AA38H499_9TREE</name>
<feature type="region of interest" description="Disordered" evidence="1">
    <location>
        <begin position="94"/>
        <end position="131"/>
    </location>
</feature>
<reference evidence="2" key="1">
    <citation type="journal article" date="2022" name="G3 (Bethesda)">
        <title>High quality genome of the basidiomycete yeast Dioszegia hungarica PDD-24b-2 isolated from cloud water.</title>
        <authorList>
            <person name="Jarrige D."/>
            <person name="Haridas S."/>
            <person name="Bleykasten-Grosshans C."/>
            <person name="Joly M."/>
            <person name="Nadalig T."/>
            <person name="Sancelme M."/>
            <person name="Vuilleumier S."/>
            <person name="Grigoriev I.V."/>
            <person name="Amato P."/>
            <person name="Bringel F."/>
        </authorList>
    </citation>
    <scope>NUCLEOTIDE SEQUENCE</scope>
    <source>
        <strain evidence="2">PDD-24b-2</strain>
    </source>
</reference>